<organism evidence="6 7">
    <name type="scientific">Geodia barretti</name>
    <name type="common">Barrett's horny sponge</name>
    <dbReference type="NCBI Taxonomy" id="519541"/>
    <lineage>
        <taxon>Eukaryota</taxon>
        <taxon>Metazoa</taxon>
        <taxon>Porifera</taxon>
        <taxon>Demospongiae</taxon>
        <taxon>Heteroscleromorpha</taxon>
        <taxon>Tetractinellida</taxon>
        <taxon>Astrophorina</taxon>
        <taxon>Geodiidae</taxon>
        <taxon>Geodia</taxon>
    </lineage>
</organism>
<accession>A0AA35TF08</accession>
<keyword evidence="7" id="KW-1185">Reference proteome</keyword>
<protein>
    <recommendedName>
        <fullName evidence="3">RNA polymerase II-associated factor 1 homolog</fullName>
    </recommendedName>
</protein>
<feature type="region of interest" description="Disordered" evidence="5">
    <location>
        <begin position="219"/>
        <end position="288"/>
    </location>
</feature>
<evidence type="ECO:0000256" key="3">
    <source>
        <dbReference type="ARBA" id="ARBA00020462"/>
    </source>
</evidence>
<feature type="compositionally biased region" description="Acidic residues" evidence="5">
    <location>
        <begin position="227"/>
        <end position="246"/>
    </location>
</feature>
<feature type="compositionally biased region" description="Acidic residues" evidence="5">
    <location>
        <begin position="259"/>
        <end position="288"/>
    </location>
</feature>
<comment type="subcellular location">
    <subcellularLocation>
        <location evidence="1">Nucleus</location>
    </subcellularLocation>
</comment>
<proteinExistence type="inferred from homology"/>
<keyword evidence="4" id="KW-0539">Nucleus</keyword>
<dbReference type="InterPro" id="IPR007133">
    <property type="entry name" value="RNA_pol_II-assoc_Paf1"/>
</dbReference>
<evidence type="ECO:0000256" key="5">
    <source>
        <dbReference type="SAM" id="MobiDB-lite"/>
    </source>
</evidence>
<name>A0AA35TF08_GEOBA</name>
<dbReference type="GO" id="GO:0000993">
    <property type="term" value="F:RNA polymerase II complex binding"/>
    <property type="evidence" value="ECO:0007669"/>
    <property type="project" value="TreeGrafter"/>
</dbReference>
<sequence>MEGAENKVGYSVKKRLQSMDTYKDRASQISAIEATFEAAKQPITKHYSKPGVTAKTVHPLFPDFDLWKLPFAQVIFDSDPAVAGKNPGQQSKEMSRAMIRGMMDENNEQFVAYFLPTPDTLRTRHSEEAEALEGDHEQEYEYTLTREYNWNVKNKASKGYEETYFFVVRPAEGIFYNEIETRVQLRKRRGRTGKSAMNSKLIVKHRDMTEDEVYAQDMRLSQLEPPVLEEDEEWGLGEGEEEEEREEATTPTSPTEGEGREEGDEGEREGSERDEEFEQAFGSGEEDD</sequence>
<comment type="caution">
    <text evidence="6">The sequence shown here is derived from an EMBL/GenBank/DDBJ whole genome shotgun (WGS) entry which is preliminary data.</text>
</comment>
<evidence type="ECO:0000256" key="2">
    <source>
        <dbReference type="ARBA" id="ARBA00007560"/>
    </source>
</evidence>
<dbReference type="PANTHER" id="PTHR23188:SF12">
    <property type="entry name" value="RNA POLYMERASE II-ASSOCIATED FACTOR 1 HOMOLOG"/>
    <property type="match status" value="1"/>
</dbReference>
<dbReference type="PANTHER" id="PTHR23188">
    <property type="entry name" value="RNA POLYMERASE II-ASSOCIATED FACTOR 1 HOMOLOG"/>
    <property type="match status" value="1"/>
</dbReference>
<comment type="similarity">
    <text evidence="2">Belongs to the PAF1 family.</text>
</comment>
<evidence type="ECO:0000256" key="1">
    <source>
        <dbReference type="ARBA" id="ARBA00004123"/>
    </source>
</evidence>
<dbReference type="AlphaFoldDB" id="A0AA35TF08"/>
<dbReference type="Pfam" id="PF03985">
    <property type="entry name" value="Paf1"/>
    <property type="match status" value="1"/>
</dbReference>
<reference evidence="6" key="1">
    <citation type="submission" date="2023-03" db="EMBL/GenBank/DDBJ databases">
        <authorList>
            <person name="Steffen K."/>
            <person name="Cardenas P."/>
        </authorList>
    </citation>
    <scope>NUCLEOTIDE SEQUENCE</scope>
</reference>
<gene>
    <name evidence="6" type="ORF">GBAR_LOCUS25380</name>
</gene>
<dbReference type="GO" id="GO:0016593">
    <property type="term" value="C:Cdc73/Paf1 complex"/>
    <property type="evidence" value="ECO:0007669"/>
    <property type="project" value="InterPro"/>
</dbReference>
<dbReference type="GO" id="GO:0006368">
    <property type="term" value="P:transcription elongation by RNA polymerase II"/>
    <property type="evidence" value="ECO:0007669"/>
    <property type="project" value="InterPro"/>
</dbReference>
<evidence type="ECO:0000256" key="4">
    <source>
        <dbReference type="ARBA" id="ARBA00023242"/>
    </source>
</evidence>
<dbReference type="EMBL" id="CASHTH010003511">
    <property type="protein sequence ID" value="CAI8045907.1"/>
    <property type="molecule type" value="Genomic_DNA"/>
</dbReference>
<dbReference type="Proteomes" id="UP001174909">
    <property type="component" value="Unassembled WGS sequence"/>
</dbReference>
<evidence type="ECO:0000313" key="6">
    <source>
        <dbReference type="EMBL" id="CAI8045907.1"/>
    </source>
</evidence>
<evidence type="ECO:0000313" key="7">
    <source>
        <dbReference type="Proteomes" id="UP001174909"/>
    </source>
</evidence>
<dbReference type="GO" id="GO:0003682">
    <property type="term" value="F:chromatin binding"/>
    <property type="evidence" value="ECO:0007669"/>
    <property type="project" value="TreeGrafter"/>
</dbReference>